<evidence type="ECO:0000256" key="6">
    <source>
        <dbReference type="SAM" id="MobiDB-lite"/>
    </source>
</evidence>
<organism evidence="8 9">
    <name type="scientific">Coniochaeta pulveracea</name>
    <dbReference type="NCBI Taxonomy" id="177199"/>
    <lineage>
        <taxon>Eukaryota</taxon>
        <taxon>Fungi</taxon>
        <taxon>Dikarya</taxon>
        <taxon>Ascomycota</taxon>
        <taxon>Pezizomycotina</taxon>
        <taxon>Sordariomycetes</taxon>
        <taxon>Sordariomycetidae</taxon>
        <taxon>Coniochaetales</taxon>
        <taxon>Coniochaetaceae</taxon>
        <taxon>Coniochaeta</taxon>
    </lineage>
</organism>
<dbReference type="EMBL" id="QVQW01000041">
    <property type="protein sequence ID" value="RKU43594.1"/>
    <property type="molecule type" value="Genomic_DNA"/>
</dbReference>
<feature type="compositionally biased region" description="Basic residues" evidence="6">
    <location>
        <begin position="571"/>
        <end position="586"/>
    </location>
</feature>
<evidence type="ECO:0000259" key="7">
    <source>
        <dbReference type="Pfam" id="PF09368"/>
    </source>
</evidence>
<feature type="region of interest" description="Disordered" evidence="6">
    <location>
        <begin position="442"/>
        <end position="513"/>
    </location>
</feature>
<feature type="compositionally biased region" description="Basic and acidic residues" evidence="6">
    <location>
        <begin position="18"/>
        <end position="27"/>
    </location>
</feature>
<sequence>MGKRRRTARADTGPSGPREVDPKEARLKVTSYKDVADSEDEYYIEKDEINFDDEPRSKKLRRQQKEDEFLELSDEEVFAEDDDESDDEEAPAPKGKKATTKRGKGADLSDEAEERGGEQEEDSGWWGSSRKEYYDADQIETEADALEEEAEARRLQKKKLAKLSEADFMFDEAEWAGQSKGDAEGGEVVTEVLKDVHISDDMTAEDKYKLLRARHPELDLLLDEFEILQPLLEPLRKEAEGKASKCIESVKYWILGSYVASLASYFAILTSPARDENGAPKTLDPSELREHDIMETLVTCRETWQRVKDLKPSKSAVSKQTGMLSPPEDGDLSMQELETPATKKQKAVEAKQAIKDARAKEKKAAKKAKQAKAIEDSLADLGDLLKKPKKVKAVSEANKYADDEDLGDNMSDFGEEVALDARTAADKDKRKKSLKFYTSQIVQKASRRADAGRDAGGDADLPYRERFRDRQARLNAEAENRGKRSGKDDTALGGGDSDDEDNETANKLRDDADEYYDLVAQKSKQRNADKKARFEAIAAAQRGERIVEKFELGEDGKRKISYQIDKNKGLAPRRKKEVRNPRVKKRMQYDAKQKKLKSMKPTYKGGEGKGGYKGELSGIKTGLVKSVRL</sequence>
<keyword evidence="3" id="KW-0597">Phosphoprotein</keyword>
<dbReference type="InterPro" id="IPR018972">
    <property type="entry name" value="Sas10_C_dom"/>
</dbReference>
<dbReference type="GO" id="GO:0000462">
    <property type="term" value="P:maturation of SSU-rRNA from tricistronic rRNA transcript (SSU-rRNA, 5.8S rRNA, LSU-rRNA)"/>
    <property type="evidence" value="ECO:0007669"/>
    <property type="project" value="TreeGrafter"/>
</dbReference>
<reference evidence="8 9" key="1">
    <citation type="submission" date="2018-08" db="EMBL/GenBank/DDBJ databases">
        <title>Draft genome of the lignicolous fungus Coniochaeta pulveracea.</title>
        <authorList>
            <person name="Borstlap C.J."/>
            <person name="De Witt R.N."/>
            <person name="Botha A."/>
            <person name="Volschenk H."/>
        </authorList>
    </citation>
    <scope>NUCLEOTIDE SEQUENCE [LARGE SCALE GENOMIC DNA]</scope>
    <source>
        <strain evidence="8 9">CAB683</strain>
    </source>
</reference>
<dbReference type="GO" id="GO:0032040">
    <property type="term" value="C:small-subunit processome"/>
    <property type="evidence" value="ECO:0007669"/>
    <property type="project" value="TreeGrafter"/>
</dbReference>
<gene>
    <name evidence="8" type="ORF">DL546_006088</name>
</gene>
<dbReference type="PANTHER" id="PTHR13237">
    <property type="entry name" value="SOMETHING ABOUT SILENCING PROTEIN 10-RELATED"/>
    <property type="match status" value="1"/>
</dbReference>
<keyword evidence="5" id="KW-0175">Coiled coil</keyword>
<dbReference type="Pfam" id="PF09368">
    <property type="entry name" value="Sas10"/>
    <property type="match status" value="1"/>
</dbReference>
<dbReference type="AlphaFoldDB" id="A0A420Y6T8"/>
<proteinExistence type="inferred from homology"/>
<feature type="compositionally biased region" description="Basic and acidic residues" evidence="6">
    <location>
        <begin position="46"/>
        <end position="67"/>
    </location>
</feature>
<protein>
    <recommendedName>
        <fullName evidence="7">Sas10 C-terminal domain-containing protein</fullName>
    </recommendedName>
</protein>
<comment type="caution">
    <text evidence="8">The sequence shown here is derived from an EMBL/GenBank/DDBJ whole genome shotgun (WGS) entry which is preliminary data.</text>
</comment>
<evidence type="ECO:0000313" key="8">
    <source>
        <dbReference type="EMBL" id="RKU43594.1"/>
    </source>
</evidence>
<feature type="compositionally biased region" description="Acidic residues" evidence="6">
    <location>
        <begin position="402"/>
        <end position="411"/>
    </location>
</feature>
<evidence type="ECO:0000256" key="4">
    <source>
        <dbReference type="ARBA" id="ARBA00023242"/>
    </source>
</evidence>
<accession>A0A420Y6T8</accession>
<feature type="region of interest" description="Disordered" evidence="6">
    <location>
        <begin position="311"/>
        <end position="332"/>
    </location>
</feature>
<comment type="subcellular location">
    <subcellularLocation>
        <location evidence="1">Nucleus</location>
    </subcellularLocation>
</comment>
<name>A0A420Y6T8_9PEZI</name>
<dbReference type="Proteomes" id="UP000275385">
    <property type="component" value="Unassembled WGS sequence"/>
</dbReference>
<feature type="compositionally biased region" description="Basic and acidic residues" evidence="6">
    <location>
        <begin position="447"/>
        <end position="490"/>
    </location>
</feature>
<feature type="region of interest" description="Disordered" evidence="6">
    <location>
        <begin position="1"/>
        <end position="27"/>
    </location>
</feature>
<feature type="coiled-coil region" evidence="5">
    <location>
        <begin position="136"/>
        <end position="166"/>
    </location>
</feature>
<evidence type="ECO:0000313" key="9">
    <source>
        <dbReference type="Proteomes" id="UP000275385"/>
    </source>
</evidence>
<evidence type="ECO:0000256" key="5">
    <source>
        <dbReference type="SAM" id="Coils"/>
    </source>
</evidence>
<dbReference type="OrthoDB" id="1924577at2759"/>
<feature type="compositionally biased region" description="Acidic residues" evidence="6">
    <location>
        <begin position="108"/>
        <end position="123"/>
    </location>
</feature>
<evidence type="ECO:0000256" key="3">
    <source>
        <dbReference type="ARBA" id="ARBA00022553"/>
    </source>
</evidence>
<evidence type="ECO:0000256" key="1">
    <source>
        <dbReference type="ARBA" id="ARBA00004123"/>
    </source>
</evidence>
<keyword evidence="9" id="KW-1185">Reference proteome</keyword>
<dbReference type="InterPro" id="IPR007146">
    <property type="entry name" value="Sas10/Utp3/C1D"/>
</dbReference>
<dbReference type="STRING" id="177199.A0A420Y6T8"/>
<dbReference type="Pfam" id="PF04000">
    <property type="entry name" value="Sas10_Utp3"/>
    <property type="match status" value="1"/>
</dbReference>
<feature type="compositionally biased region" description="Acidic residues" evidence="6">
    <location>
        <begin position="68"/>
        <end position="90"/>
    </location>
</feature>
<feature type="compositionally biased region" description="Basic residues" evidence="6">
    <location>
        <begin position="360"/>
        <end position="370"/>
    </location>
</feature>
<keyword evidence="4" id="KW-0539">Nucleus</keyword>
<feature type="region of interest" description="Disordered" evidence="6">
    <location>
        <begin position="568"/>
        <end position="629"/>
    </location>
</feature>
<comment type="similarity">
    <text evidence="2">Belongs to the SAS10 family.</text>
</comment>
<feature type="region of interest" description="Disordered" evidence="6">
    <location>
        <begin position="389"/>
        <end position="411"/>
    </location>
</feature>
<evidence type="ECO:0000256" key="2">
    <source>
        <dbReference type="ARBA" id="ARBA00010979"/>
    </source>
</evidence>
<feature type="compositionally biased region" description="Basic residues" evidence="6">
    <location>
        <begin position="94"/>
        <end position="103"/>
    </location>
</feature>
<dbReference type="PANTHER" id="PTHR13237:SF8">
    <property type="entry name" value="SOMETHING ABOUT SILENCING PROTEIN 10"/>
    <property type="match status" value="1"/>
</dbReference>
<feature type="domain" description="Sas10 C-terminal" evidence="7">
    <location>
        <begin position="554"/>
        <end position="629"/>
    </location>
</feature>
<feature type="region of interest" description="Disordered" evidence="6">
    <location>
        <begin position="46"/>
        <end position="130"/>
    </location>
</feature>
<feature type="region of interest" description="Disordered" evidence="6">
    <location>
        <begin position="353"/>
        <end position="372"/>
    </location>
</feature>